<evidence type="ECO:0000256" key="1">
    <source>
        <dbReference type="ARBA" id="ARBA00004167"/>
    </source>
</evidence>
<accession>A0ABY1HI14</accession>
<dbReference type="Pfam" id="PF04357">
    <property type="entry name" value="TamB"/>
    <property type="match status" value="1"/>
</dbReference>
<dbReference type="InterPro" id="IPR007452">
    <property type="entry name" value="TamB_C"/>
</dbReference>
<evidence type="ECO:0000259" key="5">
    <source>
        <dbReference type="Pfam" id="PF04357"/>
    </source>
</evidence>
<keyword evidence="2" id="KW-0812">Transmembrane</keyword>
<keyword evidence="4" id="KW-0472">Membrane</keyword>
<name>A0ABY1HI14_9GAMM</name>
<feature type="domain" description="Translocation and assembly module TamB C-terminal" evidence="5">
    <location>
        <begin position="930"/>
        <end position="1263"/>
    </location>
</feature>
<organism evidence="6 7">
    <name type="scientific">Moritella viscosa</name>
    <dbReference type="NCBI Taxonomy" id="80854"/>
    <lineage>
        <taxon>Bacteria</taxon>
        <taxon>Pseudomonadati</taxon>
        <taxon>Pseudomonadota</taxon>
        <taxon>Gammaproteobacteria</taxon>
        <taxon>Alteromonadales</taxon>
        <taxon>Moritellaceae</taxon>
        <taxon>Moritella</taxon>
    </lineage>
</organism>
<protein>
    <submittedName>
        <fullName evidence="6">Hypothetical outer membrane protein</fullName>
    </submittedName>
</protein>
<dbReference type="PANTHER" id="PTHR36985:SF1">
    <property type="entry name" value="TRANSLOCATION AND ASSEMBLY MODULE SUBUNIT TAMB"/>
    <property type="match status" value="1"/>
</dbReference>
<evidence type="ECO:0000256" key="4">
    <source>
        <dbReference type="ARBA" id="ARBA00023136"/>
    </source>
</evidence>
<gene>
    <name evidence="6" type="ORF">MT2528_3894</name>
</gene>
<keyword evidence="3" id="KW-1133">Transmembrane helix</keyword>
<keyword evidence="7" id="KW-1185">Reference proteome</keyword>
<evidence type="ECO:0000313" key="6">
    <source>
        <dbReference type="EMBL" id="SGY99702.1"/>
    </source>
</evidence>
<reference evidence="6 7" key="1">
    <citation type="submission" date="2016-11" db="EMBL/GenBank/DDBJ databases">
        <authorList>
            <person name="Klemetsen T."/>
        </authorList>
    </citation>
    <scope>NUCLEOTIDE SEQUENCE [LARGE SCALE GENOMIC DNA]</scope>
    <source>
        <strain evidence="6">MT 2528</strain>
    </source>
</reference>
<evidence type="ECO:0000256" key="3">
    <source>
        <dbReference type="ARBA" id="ARBA00022989"/>
    </source>
</evidence>
<comment type="caution">
    <text evidence="6">The sequence shown here is derived from an EMBL/GenBank/DDBJ whole genome shotgun (WGS) entry which is preliminary data.</text>
</comment>
<dbReference type="RefSeq" id="WP_075473283.1">
    <property type="nucleotide sequence ID" value="NZ_FRDW01000076.1"/>
</dbReference>
<proteinExistence type="predicted"/>
<dbReference type="PANTHER" id="PTHR36985">
    <property type="entry name" value="TRANSLOCATION AND ASSEMBLY MODULE SUBUNIT TAMB"/>
    <property type="match status" value="1"/>
</dbReference>
<dbReference type="EMBL" id="FPLJ01000086">
    <property type="protein sequence ID" value="SGY99702.1"/>
    <property type="molecule type" value="Genomic_DNA"/>
</dbReference>
<comment type="subcellular location">
    <subcellularLocation>
        <location evidence="1">Membrane</location>
        <topology evidence="1">Single-pass membrane protein</topology>
    </subcellularLocation>
</comment>
<evidence type="ECO:0000313" key="7">
    <source>
        <dbReference type="Proteomes" id="UP000182660"/>
    </source>
</evidence>
<dbReference type="Proteomes" id="UP000182660">
    <property type="component" value="Unassembled WGS sequence"/>
</dbReference>
<evidence type="ECO:0000256" key="2">
    <source>
        <dbReference type="ARBA" id="ARBA00022692"/>
    </source>
</evidence>
<sequence length="1265" mass="139639">MRFFQCCLILFIFIIGAFIALLGSHVGNQYIIKKLNNAELPLHLVLEEGSLFHQARWQKIDWQGELFQFSITDLAYDIDLTCLLSAEVCVNKLNASSVSYSMALDNKPQTLLGIDLGEALTRIAKFDDSTSKNNEQLDILGLISVSNIDIRDINVVVANTSVTVDRLEGAVNLSGRDITVIKLVTHNAYVQVLTASSGKQVTKGVINSQPMTSAEETNKQLDIVTDLLNEFELYQVSIPLRVDVNDAKLIQSKLHVNDLSLDFNSIDLTGFIDSGEVRIDKLIVDMPQADTSIKGQIVLQKDYPLYATVNTTLKQPALLKQLAVDVNATGSLDSMTLAIDTSGPVNTHVDALLAPLRPALPFTINANWQQLSWPLLTPAYINLADGKLSMQGNLDDYTIAVSGLLDINNTPLLDLDAKGKGTLQGLSFSRINAKTLSGQVSASGQLKWTDGITVKSKVAAKGIQLDKFWPDIQLQPNGNAAVDFNLMPEADNDWQLAIYDIDVGADFKGYPLTLQGKLTLDQDLYWNLDGFSLSRGNDAVKLDGIINEQFKIAGEIDIKALTPYLAESKGSAFGYFTIIGQKTKPWFNFDLFIDDVLFKGNKLQRADLTGKISLSESPEGTISLTGEELMIGEQVINKVALDYIAGLNSNSISVNIENEKNNAKLEINSFLQDNIWQGKVTKGRINSEYGNWIIDPNVNFTFSNQDDYLSIAQHCWNEKVATLCLGFEGNLEKTDNFEFKLQDYDINKLGLEKEKNLEIEGLLNIISKVTWRKGTPLQLTSKVEITDASLLIYNEEESSIANFDTLTMDVGLDESRLIADININSHELGGMTSDIRVDDIFGKRELSGDIHIIDIDLAFIEPLIYQVDVLNGVVSGAGIVDGTLDKPEVIGQFNVNNGYLAGDELPVTLENFQFNIESSGQKANITGSANSGKGLAKVVGNVTWGNEFYYEMLFHGDNFEFDDNKGVKLHFSPKIKIKGNKVGAKISGDIVIPYARIKVEQLPQTAIQVSTDVIIVDAEHVNEKQNYPLDVEVNIKLLDDVKIDSFGLESNIIGDVNLILDEDGNLFSDGMLQFKEGRYRSFGQDLYIRKGQIIFSGSIDNPYINVEAIRNTELTEDNVIVGVRLIGPVKKPLFTIFSEPEMPQTRMISYLLRGRDINSEDETSQDVVITTMLVGSSLGQGKDVISFLGDTLGVKDFAIDTRGQGNDTRVEVSGYVLPGVQIRYGIGLFSALSEVVVRYEIIPKLYIELATGVDSAVDLYYKFSR</sequence>